<dbReference type="AlphaFoldDB" id="A0A9P4NP30"/>
<organism evidence="5 6">
    <name type="scientific">Tothia fuscella</name>
    <dbReference type="NCBI Taxonomy" id="1048955"/>
    <lineage>
        <taxon>Eukaryota</taxon>
        <taxon>Fungi</taxon>
        <taxon>Dikarya</taxon>
        <taxon>Ascomycota</taxon>
        <taxon>Pezizomycotina</taxon>
        <taxon>Dothideomycetes</taxon>
        <taxon>Pleosporomycetidae</taxon>
        <taxon>Venturiales</taxon>
        <taxon>Cylindrosympodiaceae</taxon>
        <taxon>Tothia</taxon>
    </lineage>
</organism>
<evidence type="ECO:0000256" key="1">
    <source>
        <dbReference type="ARBA" id="ARBA00001255"/>
    </source>
</evidence>
<dbReference type="Gene3D" id="3.20.20.70">
    <property type="entry name" value="Aldolase class I"/>
    <property type="match status" value="1"/>
</dbReference>
<keyword evidence="6" id="KW-1185">Reference proteome</keyword>
<dbReference type="EMBL" id="MU007050">
    <property type="protein sequence ID" value="KAF2429062.1"/>
    <property type="molecule type" value="Genomic_DNA"/>
</dbReference>
<gene>
    <name evidence="5" type="ORF">EJ08DRAFT_718629</name>
</gene>
<dbReference type="OrthoDB" id="2108802at2759"/>
<evidence type="ECO:0000259" key="4">
    <source>
        <dbReference type="Pfam" id="PF03537"/>
    </source>
</evidence>
<dbReference type="EC" id="3.2.1.22" evidence="2"/>
<dbReference type="InterPro" id="IPR013785">
    <property type="entry name" value="Aldolase_TIM"/>
</dbReference>
<name>A0A9P4NP30_9PEZI</name>
<dbReference type="InterPro" id="IPR004352">
    <property type="entry name" value="GH114_TIM-barrel"/>
</dbReference>
<feature type="domain" description="Glycoside-hydrolase family GH114 TIM-barrel" evidence="4">
    <location>
        <begin position="37"/>
        <end position="263"/>
    </location>
</feature>
<dbReference type="InterPro" id="IPR017853">
    <property type="entry name" value="GH"/>
</dbReference>
<dbReference type="PANTHER" id="PTHR35273:SF2">
    <property type="entry name" value="ALPHA-GALACTOSIDASE"/>
    <property type="match status" value="1"/>
</dbReference>
<comment type="caution">
    <text evidence="5">The sequence shown here is derived from an EMBL/GenBank/DDBJ whole genome shotgun (WGS) entry which is preliminary data.</text>
</comment>
<dbReference type="PANTHER" id="PTHR35273">
    <property type="entry name" value="ALPHA-1,4 POLYGALACTOSAMINIDASE, PUTATIVE (AFU_ORTHOLOGUE AFUA_3G07890)-RELATED"/>
    <property type="match status" value="1"/>
</dbReference>
<dbReference type="Proteomes" id="UP000800235">
    <property type="component" value="Unassembled WGS sequence"/>
</dbReference>
<evidence type="ECO:0000313" key="5">
    <source>
        <dbReference type="EMBL" id="KAF2429062.1"/>
    </source>
</evidence>
<evidence type="ECO:0000313" key="6">
    <source>
        <dbReference type="Proteomes" id="UP000800235"/>
    </source>
</evidence>
<reference evidence="5" key="1">
    <citation type="journal article" date="2020" name="Stud. Mycol.">
        <title>101 Dothideomycetes genomes: a test case for predicting lifestyles and emergence of pathogens.</title>
        <authorList>
            <person name="Haridas S."/>
            <person name="Albert R."/>
            <person name="Binder M."/>
            <person name="Bloem J."/>
            <person name="Labutti K."/>
            <person name="Salamov A."/>
            <person name="Andreopoulos B."/>
            <person name="Baker S."/>
            <person name="Barry K."/>
            <person name="Bills G."/>
            <person name="Bluhm B."/>
            <person name="Cannon C."/>
            <person name="Castanera R."/>
            <person name="Culley D."/>
            <person name="Daum C."/>
            <person name="Ezra D."/>
            <person name="Gonzalez J."/>
            <person name="Henrissat B."/>
            <person name="Kuo A."/>
            <person name="Liang C."/>
            <person name="Lipzen A."/>
            <person name="Lutzoni F."/>
            <person name="Magnuson J."/>
            <person name="Mondo S."/>
            <person name="Nolan M."/>
            <person name="Ohm R."/>
            <person name="Pangilinan J."/>
            <person name="Park H.-J."/>
            <person name="Ramirez L."/>
            <person name="Alfaro M."/>
            <person name="Sun H."/>
            <person name="Tritt A."/>
            <person name="Yoshinaga Y."/>
            <person name="Zwiers L.-H."/>
            <person name="Turgeon B."/>
            <person name="Goodwin S."/>
            <person name="Spatafora J."/>
            <person name="Crous P."/>
            <person name="Grigoriev I."/>
        </authorList>
    </citation>
    <scope>NUCLEOTIDE SEQUENCE</scope>
    <source>
        <strain evidence="5">CBS 130266</strain>
    </source>
</reference>
<accession>A0A9P4NP30</accession>
<dbReference type="GO" id="GO:0004557">
    <property type="term" value="F:alpha-galactosidase activity"/>
    <property type="evidence" value="ECO:0007669"/>
    <property type="project" value="UniProtKB-EC"/>
</dbReference>
<feature type="signal peptide" evidence="3">
    <location>
        <begin position="1"/>
        <end position="18"/>
    </location>
</feature>
<dbReference type="SUPFAM" id="SSF51445">
    <property type="entry name" value="(Trans)glycosidases"/>
    <property type="match status" value="1"/>
</dbReference>
<evidence type="ECO:0000256" key="3">
    <source>
        <dbReference type="SAM" id="SignalP"/>
    </source>
</evidence>
<protein>
    <recommendedName>
        <fullName evidence="2">alpha-galactosidase</fullName>
        <ecNumber evidence="2">3.2.1.22</ecNumber>
    </recommendedName>
</protein>
<dbReference type="Pfam" id="PF03537">
    <property type="entry name" value="Glyco_hydro_114"/>
    <property type="match status" value="1"/>
</dbReference>
<comment type="catalytic activity">
    <reaction evidence="1">
        <text>Hydrolysis of terminal, non-reducing alpha-D-galactose residues in alpha-D-galactosides, including galactose oligosaccharides, galactomannans and galactolipids.</text>
        <dbReference type="EC" id="3.2.1.22"/>
    </reaction>
</comment>
<evidence type="ECO:0000256" key="2">
    <source>
        <dbReference type="ARBA" id="ARBA00012755"/>
    </source>
</evidence>
<sequence>MRAYSFINTLLTIGLASGAALEKRATKWQPSAAANEKWQIILSSTLSMGAPLSPNAATVWDLDLFETDASTIASLKARGKTVMCYFSSGTSEANRPDLNRLSSYDYGAGLPDWPGERWLDLRSERVWSVMLGRIQLAAQKGCDAIDPDNIDGYSNESGGGFSPPLSTSDSIRFLNRMASAADSLGMSIGLKNAMDILDSVADNIQFAVNEECIAIGECDVYNKFIGSGKPVYHIEYGSAYEASRFCSNGYLNTVVKRLSLDGWVHYCDGSEYTSTTG</sequence>
<proteinExistence type="predicted"/>
<keyword evidence="3" id="KW-0732">Signal</keyword>
<feature type="chain" id="PRO_5040355464" description="alpha-galactosidase" evidence="3">
    <location>
        <begin position="19"/>
        <end position="277"/>
    </location>
</feature>